<evidence type="ECO:0000313" key="3">
    <source>
        <dbReference type="Proteomes" id="UP000288805"/>
    </source>
</evidence>
<organism evidence="2 3">
    <name type="scientific">Vitis vinifera</name>
    <name type="common">Grape</name>
    <dbReference type="NCBI Taxonomy" id="29760"/>
    <lineage>
        <taxon>Eukaryota</taxon>
        <taxon>Viridiplantae</taxon>
        <taxon>Streptophyta</taxon>
        <taxon>Embryophyta</taxon>
        <taxon>Tracheophyta</taxon>
        <taxon>Spermatophyta</taxon>
        <taxon>Magnoliopsida</taxon>
        <taxon>eudicotyledons</taxon>
        <taxon>Gunneridae</taxon>
        <taxon>Pentapetalae</taxon>
        <taxon>rosids</taxon>
        <taxon>Vitales</taxon>
        <taxon>Vitaceae</taxon>
        <taxon>Viteae</taxon>
        <taxon>Vitis</taxon>
    </lineage>
</organism>
<dbReference type="Pfam" id="PF01411">
    <property type="entry name" value="tRNA-synt_2c"/>
    <property type="match status" value="1"/>
</dbReference>
<dbReference type="EMBL" id="QGNW01000004">
    <property type="protein sequence ID" value="RVX21812.1"/>
    <property type="molecule type" value="Genomic_DNA"/>
</dbReference>
<dbReference type="GO" id="GO:0004813">
    <property type="term" value="F:alanine-tRNA ligase activity"/>
    <property type="evidence" value="ECO:0007669"/>
    <property type="project" value="InterPro"/>
</dbReference>
<dbReference type="FunFam" id="2.40.30.130:FF:000013">
    <property type="entry name" value="Threonyl and alanyl tRNA synthetase second additional domain-containing protein"/>
    <property type="match status" value="1"/>
</dbReference>
<protein>
    <submittedName>
        <fullName evidence="2">Alanine--tRNA ligase</fullName>
    </submittedName>
</protein>
<accession>A0A438KKU1</accession>
<dbReference type="InterPro" id="IPR018164">
    <property type="entry name" value="Ala-tRNA-synth_IIc_N"/>
</dbReference>
<dbReference type="PANTHER" id="PTHR43462">
    <property type="entry name" value="ALANYL-TRNA EDITING PROTEIN"/>
    <property type="match status" value="1"/>
</dbReference>
<evidence type="ECO:0000259" key="1">
    <source>
        <dbReference type="Pfam" id="PF01411"/>
    </source>
</evidence>
<dbReference type="SUPFAM" id="SSF50447">
    <property type="entry name" value="Translation proteins"/>
    <property type="match status" value="1"/>
</dbReference>
<dbReference type="InterPro" id="IPR009000">
    <property type="entry name" value="Transl_B-barrel_sf"/>
</dbReference>
<feature type="domain" description="Alanyl-tRNA synthetase class IIc N-terminal" evidence="1">
    <location>
        <begin position="33"/>
        <end position="108"/>
    </location>
</feature>
<dbReference type="InterPro" id="IPR051335">
    <property type="entry name" value="Alanyl-tRNA_Editing_Enzymes"/>
</dbReference>
<keyword evidence="2" id="KW-0436">Ligase</keyword>
<dbReference type="Proteomes" id="UP000288805">
    <property type="component" value="Unassembled WGS sequence"/>
</dbReference>
<dbReference type="AlphaFoldDB" id="A0A438KKU1"/>
<sequence>MDWSPTKLLYYDHMFLLQSSATLLSFFKGDDGRRALILDSTIFHPQGGGQPSDTGFIAISESDIKFIVQDVRSKDGVVFHYGFIENSNEELESKLEKGKEVSLHVDESRRKLNSRYRMASI</sequence>
<proteinExistence type="predicted"/>
<comment type="caution">
    <text evidence="2">The sequence shown here is derived from an EMBL/GenBank/DDBJ whole genome shotgun (WGS) entry which is preliminary data.</text>
</comment>
<dbReference type="GO" id="GO:0006419">
    <property type="term" value="P:alanyl-tRNA aminoacylation"/>
    <property type="evidence" value="ECO:0007669"/>
    <property type="project" value="InterPro"/>
</dbReference>
<dbReference type="GO" id="GO:0005524">
    <property type="term" value="F:ATP binding"/>
    <property type="evidence" value="ECO:0007669"/>
    <property type="project" value="InterPro"/>
</dbReference>
<dbReference type="PANTHER" id="PTHR43462:SF2">
    <property type="entry name" value="THREONYL AND ALANYL TRNA SYNTHETASE SECOND ADDITIONAL DOMAIN-CONTAINING PROTEIN"/>
    <property type="match status" value="1"/>
</dbReference>
<evidence type="ECO:0000313" key="2">
    <source>
        <dbReference type="EMBL" id="RVX21812.1"/>
    </source>
</evidence>
<reference evidence="2 3" key="1">
    <citation type="journal article" date="2018" name="PLoS Genet.">
        <title>Population sequencing reveals clonal diversity and ancestral inbreeding in the grapevine cultivar Chardonnay.</title>
        <authorList>
            <person name="Roach M.J."/>
            <person name="Johnson D.L."/>
            <person name="Bohlmann J."/>
            <person name="van Vuuren H.J."/>
            <person name="Jones S.J."/>
            <person name="Pretorius I.S."/>
            <person name="Schmidt S.A."/>
            <person name="Borneman A.R."/>
        </authorList>
    </citation>
    <scope>NUCLEOTIDE SEQUENCE [LARGE SCALE GENOMIC DNA]</scope>
    <source>
        <strain evidence="3">cv. Chardonnay</strain>
        <tissue evidence="2">Leaf</tissue>
    </source>
</reference>
<dbReference type="Gene3D" id="2.40.30.130">
    <property type="match status" value="1"/>
</dbReference>
<gene>
    <name evidence="2" type="primary">alaS</name>
    <name evidence="2" type="ORF">CK203_001543</name>
</gene>
<name>A0A438KKU1_VITVI</name>